<protein>
    <recommendedName>
        <fullName evidence="3">Phosphocarrier protein HPr</fullName>
    </recommendedName>
</protein>
<dbReference type="RefSeq" id="WP_027123488.1">
    <property type="nucleotide sequence ID" value="NZ_CP103423.1"/>
</dbReference>
<dbReference type="CDD" id="cd00367">
    <property type="entry name" value="PTS-HPr_like"/>
    <property type="match status" value="1"/>
</dbReference>
<dbReference type="Pfam" id="PF00381">
    <property type="entry name" value="PTS-HPr"/>
    <property type="match status" value="1"/>
</dbReference>
<evidence type="ECO:0000259" key="6">
    <source>
        <dbReference type="PROSITE" id="PS51350"/>
    </source>
</evidence>
<evidence type="ECO:0000256" key="5">
    <source>
        <dbReference type="ARBA" id="ARBA00022683"/>
    </source>
</evidence>
<evidence type="ECO:0000256" key="3">
    <source>
        <dbReference type="ARBA" id="ARBA00020422"/>
    </source>
</evidence>
<feature type="domain" description="HPr" evidence="6">
    <location>
        <begin position="1"/>
        <end position="87"/>
    </location>
</feature>
<dbReference type="NCBIfam" id="TIGR01003">
    <property type="entry name" value="PTS_HPr_family"/>
    <property type="match status" value="1"/>
</dbReference>
<accession>A0ABY5TXF4</accession>
<dbReference type="PANTHER" id="PTHR33705:SF2">
    <property type="entry name" value="PHOSPHOCARRIER PROTEIN NPR"/>
    <property type="match status" value="1"/>
</dbReference>
<proteinExistence type="predicted"/>
<gene>
    <name evidence="7" type="ORF">NX772_02235</name>
</gene>
<reference evidence="7" key="1">
    <citation type="submission" date="2022-08" db="EMBL/GenBank/DDBJ databases">
        <title>Complete genome sequence of Mycoplasma molare type strain H 542.</title>
        <authorList>
            <person name="Spergser J."/>
        </authorList>
    </citation>
    <scope>NUCLEOTIDE SEQUENCE</scope>
    <source>
        <strain evidence="7">H 542</strain>
    </source>
</reference>
<dbReference type="PROSITE" id="PS51350">
    <property type="entry name" value="PTS_HPR_DOM"/>
    <property type="match status" value="1"/>
</dbReference>
<keyword evidence="4" id="KW-0963">Cytoplasm</keyword>
<dbReference type="EMBL" id="CP103423">
    <property type="protein sequence ID" value="UWD33908.1"/>
    <property type="molecule type" value="Genomic_DNA"/>
</dbReference>
<dbReference type="InterPro" id="IPR050399">
    <property type="entry name" value="HPr"/>
</dbReference>
<evidence type="ECO:0000256" key="1">
    <source>
        <dbReference type="ARBA" id="ARBA00003681"/>
    </source>
</evidence>
<evidence type="ECO:0000256" key="4">
    <source>
        <dbReference type="ARBA" id="ARBA00022490"/>
    </source>
</evidence>
<name>A0ABY5TXF4_9BACT</name>
<dbReference type="PANTHER" id="PTHR33705">
    <property type="entry name" value="PHOSPHOCARRIER PROTEIN HPR"/>
    <property type="match status" value="1"/>
</dbReference>
<dbReference type="InterPro" id="IPR001020">
    <property type="entry name" value="PTS_HPr_His_P_site"/>
</dbReference>
<evidence type="ECO:0000313" key="7">
    <source>
        <dbReference type="EMBL" id="UWD33908.1"/>
    </source>
</evidence>
<keyword evidence="8" id="KW-1185">Reference proteome</keyword>
<organism evidence="7 8">
    <name type="scientific">Mesomycoplasma molare</name>
    <dbReference type="NCBI Taxonomy" id="171288"/>
    <lineage>
        <taxon>Bacteria</taxon>
        <taxon>Bacillati</taxon>
        <taxon>Mycoplasmatota</taxon>
        <taxon>Mycoplasmoidales</taxon>
        <taxon>Metamycoplasmataceae</taxon>
        <taxon>Mesomycoplasma</taxon>
    </lineage>
</organism>
<dbReference type="Proteomes" id="UP001058364">
    <property type="component" value="Chromosome"/>
</dbReference>
<dbReference type="Gene3D" id="3.30.1340.10">
    <property type="entry name" value="HPr-like"/>
    <property type="match status" value="1"/>
</dbReference>
<comment type="function">
    <text evidence="1">General (non sugar-specific) component of the phosphoenolpyruvate-dependent sugar phosphotransferase system (sugar PTS). This major carbohydrate active-transport system catalyzes the phosphorylation of incoming sugar substrates concomitantly with their translocation across the cell membrane. The phosphoryl group from phosphoenolpyruvate (PEP) is transferred to the phosphoryl carrier protein HPr by enzyme I. Phospho-HPr then transfers it to the PTS EIIA domain.</text>
</comment>
<dbReference type="PRINTS" id="PR00107">
    <property type="entry name" value="PHOSPHOCPHPR"/>
</dbReference>
<dbReference type="InterPro" id="IPR000032">
    <property type="entry name" value="HPr-like"/>
</dbReference>
<dbReference type="InterPro" id="IPR035895">
    <property type="entry name" value="HPr-like_sf"/>
</dbReference>
<dbReference type="SUPFAM" id="SSF55594">
    <property type="entry name" value="HPr-like"/>
    <property type="match status" value="1"/>
</dbReference>
<evidence type="ECO:0000313" key="8">
    <source>
        <dbReference type="Proteomes" id="UP001058364"/>
    </source>
</evidence>
<sequence>MEKITVVISDPIGLHARPASKIVSVSSKFKSDIKIVTSAATANAKSIMNIMSLAVKQGQEISIVAEGEDKKEAIETLKATMVENNLI</sequence>
<keyword evidence="5" id="KW-0598">Phosphotransferase system</keyword>
<evidence type="ECO:0000256" key="2">
    <source>
        <dbReference type="ARBA" id="ARBA00004496"/>
    </source>
</evidence>
<comment type="subcellular location">
    <subcellularLocation>
        <location evidence="2">Cytoplasm</location>
    </subcellularLocation>
</comment>
<dbReference type="PROSITE" id="PS00369">
    <property type="entry name" value="PTS_HPR_HIS"/>
    <property type="match status" value="1"/>
</dbReference>